<keyword evidence="3" id="KW-1185">Reference proteome</keyword>
<protein>
    <recommendedName>
        <fullName evidence="4">CCHC-type domain-containing protein</fullName>
    </recommendedName>
</protein>
<reference evidence="2" key="1">
    <citation type="journal article" date="2012" name="Nat. Biotechnol.">
        <title>Draft genome sequence of pigeonpea (Cajanus cajan), an orphan legume crop of resource-poor farmers.</title>
        <authorList>
            <person name="Varshney R.K."/>
            <person name="Chen W."/>
            <person name="Li Y."/>
            <person name="Bharti A.K."/>
            <person name="Saxena R.K."/>
            <person name="Schlueter J.A."/>
            <person name="Donoghue M.T."/>
            <person name="Azam S."/>
            <person name="Fan G."/>
            <person name="Whaley A.M."/>
            <person name="Farmer A.D."/>
            <person name="Sheridan J."/>
            <person name="Iwata A."/>
            <person name="Tuteja R."/>
            <person name="Penmetsa R.V."/>
            <person name="Wu W."/>
            <person name="Upadhyaya H.D."/>
            <person name="Yang S.P."/>
            <person name="Shah T."/>
            <person name="Saxena K.B."/>
            <person name="Michael T."/>
            <person name="McCombie W.R."/>
            <person name="Yang B."/>
            <person name="Zhang G."/>
            <person name="Yang H."/>
            <person name="Wang J."/>
            <person name="Spillane C."/>
            <person name="Cook D.R."/>
            <person name="May G.D."/>
            <person name="Xu X."/>
            <person name="Jackson S.A."/>
        </authorList>
    </citation>
    <scope>NUCLEOTIDE SEQUENCE [LARGE SCALE GENOMIC DNA]</scope>
</reference>
<comment type="caution">
    <text evidence="2">The sequence shown here is derived from an EMBL/GenBank/DDBJ whole genome shotgun (WGS) entry which is preliminary data.</text>
</comment>
<proteinExistence type="predicted"/>
<organism evidence="2 3">
    <name type="scientific">Cajanus cajan</name>
    <name type="common">Pigeon pea</name>
    <name type="synonym">Cajanus indicus</name>
    <dbReference type="NCBI Taxonomy" id="3821"/>
    <lineage>
        <taxon>Eukaryota</taxon>
        <taxon>Viridiplantae</taxon>
        <taxon>Streptophyta</taxon>
        <taxon>Embryophyta</taxon>
        <taxon>Tracheophyta</taxon>
        <taxon>Spermatophyta</taxon>
        <taxon>Magnoliopsida</taxon>
        <taxon>eudicotyledons</taxon>
        <taxon>Gunneridae</taxon>
        <taxon>Pentapetalae</taxon>
        <taxon>rosids</taxon>
        <taxon>fabids</taxon>
        <taxon>Fabales</taxon>
        <taxon>Fabaceae</taxon>
        <taxon>Papilionoideae</taxon>
        <taxon>50 kb inversion clade</taxon>
        <taxon>NPAAA clade</taxon>
        <taxon>indigoferoid/millettioid clade</taxon>
        <taxon>Phaseoleae</taxon>
        <taxon>Cajanus</taxon>
    </lineage>
</organism>
<evidence type="ECO:0000313" key="2">
    <source>
        <dbReference type="EMBL" id="KYP77785.1"/>
    </source>
</evidence>
<gene>
    <name evidence="2" type="ORF">KK1_049017</name>
</gene>
<dbReference type="AlphaFoldDB" id="A0A151UEQ0"/>
<evidence type="ECO:0000256" key="1">
    <source>
        <dbReference type="SAM" id="Coils"/>
    </source>
</evidence>
<accession>A0A151UEQ0</accession>
<dbReference type="Gramene" id="C.cajan_48053.t">
    <property type="protein sequence ID" value="C.cajan_48053.t.cds1"/>
    <property type="gene ID" value="C.cajan_48053"/>
</dbReference>
<name>A0A151UEQ0_CAJCA</name>
<dbReference type="STRING" id="3821.A0A151UEQ0"/>
<sequence>MFKCFECGKAGHIKDDYPYLRKQLNEETKSKFISKKKKAYIAGEDNASTTSNDSEQDQNANLCLMTRHDLDYEVSDSDSSSCSYNQIQDAFSELYDEAKKIENMNKAYKGKTRELELKVSFLEKENETFATEISKLKFPCIDCKKICMLH</sequence>
<dbReference type="Proteomes" id="UP000075243">
    <property type="component" value="Unassembled WGS sequence"/>
</dbReference>
<dbReference type="EMBL" id="AGCT01033452">
    <property type="protein sequence ID" value="KYP77785.1"/>
    <property type="molecule type" value="Genomic_DNA"/>
</dbReference>
<feature type="coiled-coil region" evidence="1">
    <location>
        <begin position="84"/>
        <end position="125"/>
    </location>
</feature>
<evidence type="ECO:0000313" key="3">
    <source>
        <dbReference type="Proteomes" id="UP000075243"/>
    </source>
</evidence>
<evidence type="ECO:0008006" key="4">
    <source>
        <dbReference type="Google" id="ProtNLM"/>
    </source>
</evidence>
<keyword evidence="1" id="KW-0175">Coiled coil</keyword>